<feature type="region of interest" description="Disordered" evidence="1">
    <location>
        <begin position="282"/>
        <end position="302"/>
    </location>
</feature>
<evidence type="ECO:0000259" key="3">
    <source>
        <dbReference type="Pfam" id="PF14309"/>
    </source>
</evidence>
<dbReference type="EMBL" id="CAADRP010001663">
    <property type="protein sequence ID" value="VFU47058.1"/>
    <property type="molecule type" value="Genomic_DNA"/>
</dbReference>
<feature type="domain" description="DUF3741" evidence="2">
    <location>
        <begin position="111"/>
        <end position="148"/>
    </location>
</feature>
<dbReference type="InterPro" id="IPR022212">
    <property type="entry name" value="DUF3741"/>
</dbReference>
<evidence type="ECO:0000256" key="1">
    <source>
        <dbReference type="SAM" id="MobiDB-lite"/>
    </source>
</evidence>
<dbReference type="Pfam" id="PF12552">
    <property type="entry name" value="DUF3741"/>
    <property type="match status" value="1"/>
</dbReference>
<dbReference type="AlphaFoldDB" id="A0A6N2M0Q8"/>
<name>A0A6N2M0Q8_SALVM</name>
<organism evidence="4">
    <name type="scientific">Salix viminalis</name>
    <name type="common">Common osier</name>
    <name type="synonym">Basket willow</name>
    <dbReference type="NCBI Taxonomy" id="40686"/>
    <lineage>
        <taxon>Eukaryota</taxon>
        <taxon>Viridiplantae</taxon>
        <taxon>Streptophyta</taxon>
        <taxon>Embryophyta</taxon>
        <taxon>Tracheophyta</taxon>
        <taxon>Spermatophyta</taxon>
        <taxon>Magnoliopsida</taxon>
        <taxon>eudicotyledons</taxon>
        <taxon>Gunneridae</taxon>
        <taxon>Pentapetalae</taxon>
        <taxon>rosids</taxon>
        <taxon>fabids</taxon>
        <taxon>Malpighiales</taxon>
        <taxon>Salicaceae</taxon>
        <taxon>Saliceae</taxon>
        <taxon>Salix</taxon>
    </lineage>
</organism>
<evidence type="ECO:0000313" key="4">
    <source>
        <dbReference type="EMBL" id="VFU47058.1"/>
    </source>
</evidence>
<feature type="compositionally biased region" description="Acidic residues" evidence="1">
    <location>
        <begin position="691"/>
        <end position="706"/>
    </location>
</feature>
<gene>
    <name evidence="4" type="ORF">SVIM_LOCUS301741</name>
</gene>
<proteinExistence type="predicted"/>
<accession>A0A6N2M0Q8</accession>
<dbReference type="InterPro" id="IPR025486">
    <property type="entry name" value="DUF4378"/>
</dbReference>
<evidence type="ECO:0000259" key="2">
    <source>
        <dbReference type="Pfam" id="PF12552"/>
    </source>
</evidence>
<reference evidence="4" key="1">
    <citation type="submission" date="2019-03" db="EMBL/GenBank/DDBJ databases">
        <authorList>
            <person name="Mank J."/>
            <person name="Almeida P."/>
        </authorList>
    </citation>
    <scope>NUCLEOTIDE SEQUENCE</scope>
    <source>
        <strain evidence="4">78183</strain>
    </source>
</reference>
<dbReference type="PANTHER" id="PTHR46836">
    <property type="entry name" value="AFADIN"/>
    <property type="match status" value="1"/>
</dbReference>
<feature type="domain" description="DUF4378" evidence="3">
    <location>
        <begin position="721"/>
        <end position="869"/>
    </location>
</feature>
<evidence type="ECO:0008006" key="5">
    <source>
        <dbReference type="Google" id="ProtNLM"/>
    </source>
</evidence>
<dbReference type="Pfam" id="PF14309">
    <property type="entry name" value="DUF4378"/>
    <property type="match status" value="1"/>
</dbReference>
<dbReference type="PANTHER" id="PTHR46836:SF7">
    <property type="entry name" value="PHOSPHATIDYLINOSITOL N-ACETYGLUCOSAMINLYTRANSFERASE SUBUNIT P-LIKE PROTEIN"/>
    <property type="match status" value="1"/>
</dbReference>
<sequence>MEKKPTQITESVIAKLMGLDELLAQHPVQKKPRVLSENYFRRVSSIGVREKNSEPNSCRLSSEEQKDHIKVFQISETLKRHKHRSMSVEKRKICSRSPGAKVMFRREEFKQSTGVSEDMKLRSSKECHDAQEVIDSKADDFPKYLQEPEFTKKANNLQELITFIKPLCPSDRRDVGRSRKFWNLGEQGYARKIEDGLGTYSCRKLGLDIANEFPGSQFYLNDGSCRPTTRIVVLKPKPGKEQNAGRYFSSTGAVEVFHSVDRNHEEILNVKNENLYGEVKERKKMDCDSGPARSRSRFSKQISRRMGHGINSISTEAQASEIRGSGTFPKESELMIPSFPIFSERKNQFHYSDKPYLAREAKKHLSERWKTTKKFQQVELGSRCKTLGEMLAIPDCEATPKKMACNPENYDQVVPDSEGANSNTPLGTRGLEVRDGGHVFPKSRSLPVNFNTVASPKTMTRHKSLRKSSCMISPSIPHLVSENNHSADAVYALQNELENKIEVSNSHGQCSSFLDLARSLCDTVEGSDGDLSEQNSEDCKSSMSNISSINVAVNSLADAEVAVPKRSLSYHELLELESDNCVSPVKDEYSSRDSPTSAIQDISNRISEIESVSSHCSGTDGDPESLMSMEDAYQPSPDSVLEPLFKKEISSTSDCFESVSASLHGLRSHLELVKLEASEKYSEGSGMMVSSDEDAGEGGSVDDSDENDKARVFRAEESRNFSYLVDVMSKAGFDNRNLRTGFDSWHSQEYPISPFVFETLEKKFGEQKSWKRFERRLLFDRINSGLIDILQPSMGVPTWTKPVARRFSFSLGQEMIDELLWTSLVAEEKKASKESGKVLGKDDKWLELSDDVQIIGIEIEKFLMDELVADVVSMESF</sequence>
<feature type="region of interest" description="Disordered" evidence="1">
    <location>
        <begin position="683"/>
        <end position="707"/>
    </location>
</feature>
<protein>
    <recommendedName>
        <fullName evidence="5">DUF4378 domain-containing protein</fullName>
    </recommendedName>
</protein>